<evidence type="ECO:0000313" key="3">
    <source>
        <dbReference type="Proteomes" id="UP000618591"/>
    </source>
</evidence>
<feature type="domain" description="Anti-sigma K factor RskA C-terminal" evidence="1">
    <location>
        <begin position="114"/>
        <end position="249"/>
    </location>
</feature>
<sequence length="258" mass="26505">MSDLPPLDPPEGDGPDEAPDMAAAELALGLLDGDERAVAIRRVLAEPGFARSVDRWRTHLAQLFDLWPAVEAPDLFARIERSLDRPVEAPVATLALAPPTKSRLWPALAGLSSIAAAGLLVVLVARPVPVPPAPSARPTAPVVATRAPTLVAAIDPETAGVATVTAVYDAQAGAIRLTEAKLVGDDHSAELWVIPADGTPHSLGLLRARGGTALTLSRDNRARIAAGAVLAVTVEPIKGSPTGLPTGPVVAKGTLSPV</sequence>
<dbReference type="PANTHER" id="PTHR37461">
    <property type="entry name" value="ANTI-SIGMA-K FACTOR RSKA"/>
    <property type="match status" value="1"/>
</dbReference>
<proteinExistence type="predicted"/>
<reference evidence="3" key="1">
    <citation type="journal article" date="2019" name="Int. J. Syst. Evol. Microbiol.">
        <title>The Global Catalogue of Microorganisms (GCM) 10K type strain sequencing project: providing services to taxonomists for standard genome sequencing and annotation.</title>
        <authorList>
            <consortium name="The Broad Institute Genomics Platform"/>
            <consortium name="The Broad Institute Genome Sequencing Center for Infectious Disease"/>
            <person name="Wu L."/>
            <person name="Ma J."/>
        </authorList>
    </citation>
    <scope>NUCLEOTIDE SEQUENCE [LARGE SCALE GENOMIC DNA]</scope>
    <source>
        <strain evidence="3">CGMCC 1.10106</strain>
    </source>
</reference>
<organism evidence="2 3">
    <name type="scientific">Sphingomonas psychrolutea</name>
    <dbReference type="NCBI Taxonomy" id="1259676"/>
    <lineage>
        <taxon>Bacteria</taxon>
        <taxon>Pseudomonadati</taxon>
        <taxon>Pseudomonadota</taxon>
        <taxon>Alphaproteobacteria</taxon>
        <taxon>Sphingomonadales</taxon>
        <taxon>Sphingomonadaceae</taxon>
        <taxon>Sphingomonas</taxon>
    </lineage>
</organism>
<gene>
    <name evidence="2" type="ORF">GCM10011395_21640</name>
</gene>
<evidence type="ECO:0000259" key="1">
    <source>
        <dbReference type="Pfam" id="PF10099"/>
    </source>
</evidence>
<comment type="caution">
    <text evidence="2">The sequence shown here is derived from an EMBL/GenBank/DDBJ whole genome shotgun (WGS) entry which is preliminary data.</text>
</comment>
<accession>A0ABQ1GVJ1</accession>
<dbReference type="RefSeq" id="WP_229733035.1">
    <property type="nucleotide sequence ID" value="NZ_BMDW01000012.1"/>
</dbReference>
<keyword evidence="3" id="KW-1185">Reference proteome</keyword>
<evidence type="ECO:0000313" key="2">
    <source>
        <dbReference type="EMBL" id="GGA50962.1"/>
    </source>
</evidence>
<dbReference type="Proteomes" id="UP000618591">
    <property type="component" value="Unassembled WGS sequence"/>
</dbReference>
<dbReference type="Pfam" id="PF10099">
    <property type="entry name" value="RskA_C"/>
    <property type="match status" value="1"/>
</dbReference>
<dbReference type="InterPro" id="IPR018764">
    <property type="entry name" value="RskA_C"/>
</dbReference>
<dbReference type="PANTHER" id="PTHR37461:SF1">
    <property type="entry name" value="ANTI-SIGMA-K FACTOR RSKA"/>
    <property type="match status" value="1"/>
</dbReference>
<protein>
    <submittedName>
        <fullName evidence="2">Anti-sigma K factor RskA</fullName>
    </submittedName>
</protein>
<dbReference type="EMBL" id="BMDW01000012">
    <property type="protein sequence ID" value="GGA50962.1"/>
    <property type="molecule type" value="Genomic_DNA"/>
</dbReference>
<dbReference type="InterPro" id="IPR051474">
    <property type="entry name" value="Anti-sigma-K/W_factor"/>
</dbReference>
<name>A0ABQ1GVJ1_9SPHN</name>